<dbReference type="AlphaFoldDB" id="A0AA39SE40"/>
<dbReference type="Gene3D" id="1.10.600.10">
    <property type="entry name" value="Farnesyl Diphosphate Synthase"/>
    <property type="match status" value="1"/>
</dbReference>
<evidence type="ECO:0000256" key="8">
    <source>
        <dbReference type="ARBA" id="ARBA00022746"/>
    </source>
</evidence>
<dbReference type="PROSITE" id="PS00444">
    <property type="entry name" value="POLYPRENYL_SYNTHASE_2"/>
    <property type="match status" value="1"/>
</dbReference>
<dbReference type="SUPFAM" id="SSF48576">
    <property type="entry name" value="Terpenoid synthases"/>
    <property type="match status" value="1"/>
</dbReference>
<comment type="cofactor">
    <cofactor evidence="1">
        <name>Mg(2+)</name>
        <dbReference type="ChEBI" id="CHEBI:18420"/>
    </cofactor>
</comment>
<dbReference type="InterPro" id="IPR008949">
    <property type="entry name" value="Isoprenoid_synthase_dom_sf"/>
</dbReference>
<reference evidence="12" key="2">
    <citation type="submission" date="2023-06" db="EMBL/GenBank/DDBJ databases">
        <authorList>
            <person name="Swenson N.G."/>
            <person name="Wegrzyn J.L."/>
            <person name="Mcevoy S.L."/>
        </authorList>
    </citation>
    <scope>NUCLEOTIDE SEQUENCE</scope>
    <source>
        <strain evidence="12">NS2018</strain>
        <tissue evidence="12">Leaf</tissue>
    </source>
</reference>
<protein>
    <submittedName>
        <fullName evidence="12">Uncharacterized protein</fullName>
    </submittedName>
</protein>
<evidence type="ECO:0000256" key="10">
    <source>
        <dbReference type="ARBA" id="ARBA00023229"/>
    </source>
</evidence>
<accession>A0AA39SE40</accession>
<feature type="compositionally biased region" description="Basic and acidic residues" evidence="11">
    <location>
        <begin position="586"/>
        <end position="609"/>
    </location>
</feature>
<keyword evidence="13" id="KW-1185">Reference proteome</keyword>
<keyword evidence="9" id="KW-0460">Magnesium</keyword>
<evidence type="ECO:0000256" key="2">
    <source>
        <dbReference type="ARBA" id="ARBA00004932"/>
    </source>
</evidence>
<comment type="pathway">
    <text evidence="2">Isoprenoid biosynthesis; geranyl diphosphate biosynthesis; geranyl diphosphate from dimethylallyl diphosphate and isopentenyl diphosphate: step 1/1.</text>
</comment>
<dbReference type="Pfam" id="PF00348">
    <property type="entry name" value="polyprenyl_synt"/>
    <property type="match status" value="1"/>
</dbReference>
<dbReference type="GO" id="GO:0005737">
    <property type="term" value="C:cytoplasm"/>
    <property type="evidence" value="ECO:0007669"/>
    <property type="project" value="UniProtKB-ARBA"/>
</dbReference>
<dbReference type="PANTHER" id="PTHR43281">
    <property type="entry name" value="FARNESYL DIPHOSPHATE SYNTHASE"/>
    <property type="match status" value="1"/>
</dbReference>
<evidence type="ECO:0000256" key="1">
    <source>
        <dbReference type="ARBA" id="ARBA00001946"/>
    </source>
</evidence>
<evidence type="ECO:0000313" key="12">
    <source>
        <dbReference type="EMBL" id="KAK0596146.1"/>
    </source>
</evidence>
<evidence type="ECO:0000256" key="7">
    <source>
        <dbReference type="ARBA" id="ARBA00022723"/>
    </source>
</evidence>
<evidence type="ECO:0000256" key="11">
    <source>
        <dbReference type="SAM" id="MobiDB-lite"/>
    </source>
</evidence>
<dbReference type="GO" id="GO:0004659">
    <property type="term" value="F:prenyltransferase activity"/>
    <property type="evidence" value="ECO:0007669"/>
    <property type="project" value="InterPro"/>
</dbReference>
<evidence type="ECO:0000256" key="6">
    <source>
        <dbReference type="ARBA" id="ARBA00022679"/>
    </source>
</evidence>
<evidence type="ECO:0000256" key="3">
    <source>
        <dbReference type="ARBA" id="ARBA00005035"/>
    </source>
</evidence>
<comment type="pathway">
    <text evidence="4">Isoprenoid biosynthesis; geranylgeranyl diphosphate biosynthesis; geranylgeranyl diphosphate from farnesyl diphosphate and isopentenyl diphosphate: step 1/1.</text>
</comment>
<dbReference type="PROSITE" id="PS00723">
    <property type="entry name" value="POLYPRENYL_SYNTHASE_1"/>
    <property type="match status" value="1"/>
</dbReference>
<feature type="region of interest" description="Disordered" evidence="11">
    <location>
        <begin position="576"/>
        <end position="609"/>
    </location>
</feature>
<dbReference type="GO" id="GO:0046872">
    <property type="term" value="F:metal ion binding"/>
    <property type="evidence" value="ECO:0007669"/>
    <property type="project" value="UniProtKB-KW"/>
</dbReference>
<comment type="pathway">
    <text evidence="3">Isoprenoid biosynthesis; farnesyl diphosphate biosynthesis; farnesyl diphosphate from geranyl diphosphate and isopentenyl diphosphate: step 1/1.</text>
</comment>
<keyword evidence="6" id="KW-0808">Transferase</keyword>
<dbReference type="SFLD" id="SFLDG01017">
    <property type="entry name" value="Polyprenyl_Transferase_Like"/>
    <property type="match status" value="1"/>
</dbReference>
<dbReference type="InterPro" id="IPR033749">
    <property type="entry name" value="Polyprenyl_synt_CS"/>
</dbReference>
<dbReference type="CDD" id="cd00685">
    <property type="entry name" value="Trans_IPPS_HT"/>
    <property type="match status" value="1"/>
</dbReference>
<sequence length="609" mass="68453">MASAFFYFPTVNALPNHNRIPFTSPKLATKLQAIRGGNSPILTEKTLLHEFSIEDYRTKTLRKIHKELDEAVPLQYPTTLHEAMRYTILAGKERFFPTICVASGELVGGDESSVMAMACAIEMVNTVGLVLDDLPCMDNDDLRRGKTASHKVFGEATTILACNALMCLAADHLITKTKHFVSPNHLFQATVEMYSAFGSKGCTAGQIADMDSEGKELSLDELEFIHNHKTGRLIEAAAVCGVLIGGGNEVEVERVRRFGKNVGLAFQVWDDILDEIGSTEKLGKKVGRDLLRNKATYPKLIGMDESKKFARELVAKAHEELTYFDSTKAAPMYHLANFVVNRCGKFLPQLLTADVHLTFAACRSTSSFGARRSLFDTVFRLSLLVTHSSLLIAPCSLFTAICVVIQRSLFSRRLVVFSTSNWIVRRLIVIGIQGESLGAKLIYQVWQLIVALSQIDVARLKHGAATGIGPGKRFRCIWNLRIKLRRSWSSRTSRMLIRKFKILLLPFFRGYGGSKKGDRRWLKEQYYPYKNFKLQSYLNTLNLSKIPNIYSIKRTKIPNLSQNTLKPQPLSKYLKKENDGVQVSEAKWKGKLDDATEASERQRRDEGKE</sequence>
<comment type="similarity">
    <text evidence="5">Belongs to the FPP/GGPP synthase family.</text>
</comment>
<evidence type="ECO:0000256" key="4">
    <source>
        <dbReference type="ARBA" id="ARBA00005221"/>
    </source>
</evidence>
<evidence type="ECO:0000256" key="9">
    <source>
        <dbReference type="ARBA" id="ARBA00022842"/>
    </source>
</evidence>
<keyword evidence="8" id="KW-0125">Carotenoid biosynthesis</keyword>
<proteinExistence type="inferred from homology"/>
<organism evidence="12 13">
    <name type="scientific">Acer saccharum</name>
    <name type="common">Sugar maple</name>
    <dbReference type="NCBI Taxonomy" id="4024"/>
    <lineage>
        <taxon>Eukaryota</taxon>
        <taxon>Viridiplantae</taxon>
        <taxon>Streptophyta</taxon>
        <taxon>Embryophyta</taxon>
        <taxon>Tracheophyta</taxon>
        <taxon>Spermatophyta</taxon>
        <taxon>Magnoliopsida</taxon>
        <taxon>eudicotyledons</taxon>
        <taxon>Gunneridae</taxon>
        <taxon>Pentapetalae</taxon>
        <taxon>rosids</taxon>
        <taxon>malvids</taxon>
        <taxon>Sapindales</taxon>
        <taxon>Sapindaceae</taxon>
        <taxon>Hippocastanoideae</taxon>
        <taxon>Acereae</taxon>
        <taxon>Acer</taxon>
    </lineage>
</organism>
<dbReference type="Proteomes" id="UP001168877">
    <property type="component" value="Unassembled WGS sequence"/>
</dbReference>
<evidence type="ECO:0000313" key="13">
    <source>
        <dbReference type="Proteomes" id="UP001168877"/>
    </source>
</evidence>
<evidence type="ECO:0000256" key="5">
    <source>
        <dbReference type="ARBA" id="ARBA00006706"/>
    </source>
</evidence>
<dbReference type="InterPro" id="IPR000092">
    <property type="entry name" value="Polyprenyl_synt"/>
</dbReference>
<gene>
    <name evidence="12" type="ORF">LWI29_013206</name>
</gene>
<dbReference type="GO" id="GO:0016117">
    <property type="term" value="P:carotenoid biosynthetic process"/>
    <property type="evidence" value="ECO:0007669"/>
    <property type="project" value="UniProtKB-KW"/>
</dbReference>
<dbReference type="EMBL" id="JAUESC010000004">
    <property type="protein sequence ID" value="KAK0596146.1"/>
    <property type="molecule type" value="Genomic_DNA"/>
</dbReference>
<keyword evidence="7" id="KW-0479">Metal-binding</keyword>
<keyword evidence="10" id="KW-0414">Isoprene biosynthesis</keyword>
<comment type="caution">
    <text evidence="12">The sequence shown here is derived from an EMBL/GenBank/DDBJ whole genome shotgun (WGS) entry which is preliminary data.</text>
</comment>
<reference evidence="12" key="1">
    <citation type="journal article" date="2022" name="Plant J.">
        <title>Strategies of tolerance reflected in two North American maple genomes.</title>
        <authorList>
            <person name="McEvoy S.L."/>
            <person name="Sezen U.U."/>
            <person name="Trouern-Trend A."/>
            <person name="McMahon S.M."/>
            <person name="Schaberg P.G."/>
            <person name="Yang J."/>
            <person name="Wegrzyn J.L."/>
            <person name="Swenson N.G."/>
        </authorList>
    </citation>
    <scope>NUCLEOTIDE SEQUENCE</scope>
    <source>
        <strain evidence="12">NS2018</strain>
    </source>
</reference>
<dbReference type="InterPro" id="IPR053378">
    <property type="entry name" value="Prenyl_diphosphate_synthase"/>
</dbReference>
<dbReference type="SFLD" id="SFLDS00005">
    <property type="entry name" value="Isoprenoid_Synthase_Type_I"/>
    <property type="match status" value="1"/>
</dbReference>
<dbReference type="PANTHER" id="PTHR43281:SF1">
    <property type="entry name" value="FARNESYL DIPHOSPHATE SYNTHASE"/>
    <property type="match status" value="1"/>
</dbReference>
<dbReference type="FunFam" id="1.10.600.10:FF:000001">
    <property type="entry name" value="Geranylgeranyl diphosphate synthase"/>
    <property type="match status" value="1"/>
</dbReference>
<name>A0AA39SE40_ACESA</name>
<dbReference type="NCBIfam" id="NF045485">
    <property type="entry name" value="FPPsyn"/>
    <property type="match status" value="1"/>
</dbReference>